<dbReference type="RefSeq" id="WP_345461945.1">
    <property type="nucleotide sequence ID" value="NZ_BAABRP010000002.1"/>
</dbReference>
<sequence>MSGTASPPLDVPRALVIAAHPDDLESWCGGTVALLADAGVHVHLLLATSGEAGSRDPQDTRQSLRERREAEARRGASLLGIENVTFLRLPDGEVENNRALKIMLIQAIREHCPDVVFTFDPEHPYPPYLSHPDHRAVGRAALDAVAPLARSRLAFEGEPLLAGLAPHRVREVWLFASSVADRAVDIQTTLERKVEARLAHASQTRDAQALRKSWTARSARCGAGYGLTAVEVFKVLELDRRA</sequence>
<evidence type="ECO:0000313" key="1">
    <source>
        <dbReference type="EMBL" id="GAA5512306.1"/>
    </source>
</evidence>
<dbReference type="InterPro" id="IPR024078">
    <property type="entry name" value="LmbE-like_dom_sf"/>
</dbReference>
<dbReference type="Gene3D" id="3.40.50.10320">
    <property type="entry name" value="LmbE-like"/>
    <property type="match status" value="1"/>
</dbReference>
<dbReference type="EMBL" id="BAABRP010000002">
    <property type="protein sequence ID" value="GAA5512306.1"/>
    <property type="molecule type" value="Genomic_DNA"/>
</dbReference>
<reference evidence="1 2" key="1">
    <citation type="submission" date="2024-02" db="EMBL/GenBank/DDBJ databases">
        <title>Deinococcus carri NBRC 110142.</title>
        <authorList>
            <person name="Ichikawa N."/>
            <person name="Katano-Makiyama Y."/>
            <person name="Hidaka K."/>
        </authorList>
    </citation>
    <scope>NUCLEOTIDE SEQUENCE [LARGE SCALE GENOMIC DNA]</scope>
    <source>
        <strain evidence="1 2">NBRC 110142</strain>
    </source>
</reference>
<accession>A0ABP9W5F0</accession>
<evidence type="ECO:0000313" key="2">
    <source>
        <dbReference type="Proteomes" id="UP001401887"/>
    </source>
</evidence>
<dbReference type="InterPro" id="IPR003737">
    <property type="entry name" value="GlcNAc_PI_deacetylase-related"/>
</dbReference>
<comment type="caution">
    <text evidence="1">The sequence shown here is derived from an EMBL/GenBank/DDBJ whole genome shotgun (WGS) entry which is preliminary data.</text>
</comment>
<organism evidence="1 2">
    <name type="scientific">Deinococcus carri</name>
    <dbReference type="NCBI Taxonomy" id="1211323"/>
    <lineage>
        <taxon>Bacteria</taxon>
        <taxon>Thermotogati</taxon>
        <taxon>Deinococcota</taxon>
        <taxon>Deinococci</taxon>
        <taxon>Deinococcales</taxon>
        <taxon>Deinococcaceae</taxon>
        <taxon>Deinococcus</taxon>
    </lineage>
</organism>
<dbReference type="PANTHER" id="PTHR12993:SF28">
    <property type="entry name" value="LMBE FAMILY PROTEIN"/>
    <property type="match status" value="1"/>
</dbReference>
<dbReference type="PANTHER" id="PTHR12993">
    <property type="entry name" value="N-ACETYLGLUCOSAMINYL-PHOSPHATIDYLINOSITOL DE-N-ACETYLASE-RELATED"/>
    <property type="match status" value="1"/>
</dbReference>
<protein>
    <submittedName>
        <fullName evidence="1">1D-myo-inositol 2-acetamido-2-deoxy-alpha-D-glucopyranoside deacetylase</fullName>
    </submittedName>
</protein>
<gene>
    <name evidence="1" type="primary">mshB_3</name>
    <name evidence="1" type="ORF">Dcar01_01020</name>
</gene>
<proteinExistence type="predicted"/>
<dbReference type="Pfam" id="PF02585">
    <property type="entry name" value="PIG-L"/>
    <property type="match status" value="1"/>
</dbReference>
<name>A0ABP9W5F0_9DEIO</name>
<dbReference type="SUPFAM" id="SSF102588">
    <property type="entry name" value="LmbE-like"/>
    <property type="match status" value="1"/>
</dbReference>
<keyword evidence="2" id="KW-1185">Reference proteome</keyword>
<dbReference type="Proteomes" id="UP001401887">
    <property type="component" value="Unassembled WGS sequence"/>
</dbReference>